<sequence length="451" mass="51487">MDILQTLKPFESIWNFVLLLLVSYPILGAFAWFVGVLCYQTIYRHRHTDDVEFKPLMPADQPLITIMIPAHNEEVMIAHTIDYLMNEMNYANYEVLVTDDGSTDNTPAILANLQKKYANLRVVTITKNQGKAHAFNVGVGFARGEFILSNDADSIPEPDALWKYMSYFLGDEHVNTAAVTANMDVQNRSTILAKSQTVEFSSIVGVIKRSQVSALGNMYAYSGANTMYRRAALVDVGLFRQDRATEDISIAWDHQLNGWTTAFSPDILFYMNVPETLKALYHQRKRWAKGGTEVLLTNFKRVMSHPRKYFKQWAFITDQTLSIIWALFFFISTVIFLISLVTFFFTGNYERVYHMFCMAFIFVTFEMLAGLLQLLSALVVDDRGRKFKYLIFMPLYMLVYWQVNALALVTTLIPAIKTIMGYGSGTWVSPVRKHDAANETEETESNSSESE</sequence>
<dbReference type="GO" id="GO:0016757">
    <property type="term" value="F:glycosyltransferase activity"/>
    <property type="evidence" value="ECO:0007669"/>
    <property type="project" value="UniProtKB-KW"/>
</dbReference>
<feature type="transmembrane region" description="Helical" evidence="4">
    <location>
        <begin position="321"/>
        <end position="346"/>
    </location>
</feature>
<gene>
    <name evidence="6" type="ORF">ACFFLI_12255</name>
</gene>
<organism evidence="6 7">
    <name type="scientific">Lactiplantibacillus modestisalitolerans</name>
    <dbReference type="NCBI Taxonomy" id="1457219"/>
    <lineage>
        <taxon>Bacteria</taxon>
        <taxon>Bacillati</taxon>
        <taxon>Bacillota</taxon>
        <taxon>Bacilli</taxon>
        <taxon>Lactobacillales</taxon>
        <taxon>Lactobacillaceae</taxon>
        <taxon>Lactiplantibacillus</taxon>
    </lineage>
</organism>
<protein>
    <submittedName>
        <fullName evidence="6">Glycosyltransferase</fullName>
        <ecNumber evidence="6">2.4.-.-</ecNumber>
    </submittedName>
</protein>
<feature type="transmembrane region" description="Helical" evidence="4">
    <location>
        <begin position="392"/>
        <end position="416"/>
    </location>
</feature>
<reference evidence="6 7" key="1">
    <citation type="submission" date="2024-09" db="EMBL/GenBank/DDBJ databases">
        <authorList>
            <person name="Sun Q."/>
            <person name="Mori K."/>
        </authorList>
    </citation>
    <scope>NUCLEOTIDE SEQUENCE [LARGE SCALE GENOMIC DNA]</scope>
    <source>
        <strain evidence="6 7">TBRC 4576</strain>
    </source>
</reference>
<dbReference type="SUPFAM" id="SSF53448">
    <property type="entry name" value="Nucleotide-diphospho-sugar transferases"/>
    <property type="match status" value="1"/>
</dbReference>
<dbReference type="EMBL" id="JBHLZY010000026">
    <property type="protein sequence ID" value="MFB9770638.1"/>
    <property type="molecule type" value="Genomic_DNA"/>
</dbReference>
<feature type="transmembrane region" description="Helical" evidence="4">
    <location>
        <begin position="12"/>
        <end position="39"/>
    </location>
</feature>
<evidence type="ECO:0000256" key="2">
    <source>
        <dbReference type="ARBA" id="ARBA00022676"/>
    </source>
</evidence>
<dbReference type="InterPro" id="IPR029044">
    <property type="entry name" value="Nucleotide-diphossugar_trans"/>
</dbReference>
<comment type="caution">
    <text evidence="6">The sequence shown here is derived from an EMBL/GenBank/DDBJ whole genome shotgun (WGS) entry which is preliminary data.</text>
</comment>
<keyword evidence="4" id="KW-1133">Transmembrane helix</keyword>
<evidence type="ECO:0000313" key="6">
    <source>
        <dbReference type="EMBL" id="MFB9770638.1"/>
    </source>
</evidence>
<keyword evidence="3 6" id="KW-0808">Transferase</keyword>
<feature type="transmembrane region" description="Helical" evidence="4">
    <location>
        <begin position="352"/>
        <end position="380"/>
    </location>
</feature>
<dbReference type="CDD" id="cd06423">
    <property type="entry name" value="CESA_like"/>
    <property type="match status" value="1"/>
</dbReference>
<feature type="domain" description="Glycosyltransferase 2-like" evidence="5">
    <location>
        <begin position="65"/>
        <end position="234"/>
    </location>
</feature>
<evidence type="ECO:0000256" key="1">
    <source>
        <dbReference type="ARBA" id="ARBA00006739"/>
    </source>
</evidence>
<comment type="similarity">
    <text evidence="1">Belongs to the glycosyltransferase 2 family.</text>
</comment>
<name>A0ABV5WY80_9LACO</name>
<keyword evidence="7" id="KW-1185">Reference proteome</keyword>
<evidence type="ECO:0000256" key="3">
    <source>
        <dbReference type="ARBA" id="ARBA00022679"/>
    </source>
</evidence>
<keyword evidence="4" id="KW-0812">Transmembrane</keyword>
<dbReference type="PANTHER" id="PTHR43630:SF1">
    <property type="entry name" value="POLY-BETA-1,6-N-ACETYL-D-GLUCOSAMINE SYNTHASE"/>
    <property type="match status" value="1"/>
</dbReference>
<keyword evidence="4" id="KW-0472">Membrane</keyword>
<accession>A0ABV5WY80</accession>
<dbReference type="EC" id="2.4.-.-" evidence="6"/>
<dbReference type="Proteomes" id="UP001589691">
    <property type="component" value="Unassembled WGS sequence"/>
</dbReference>
<keyword evidence="2 6" id="KW-0328">Glycosyltransferase</keyword>
<dbReference type="PANTHER" id="PTHR43630">
    <property type="entry name" value="POLY-BETA-1,6-N-ACETYL-D-GLUCOSAMINE SYNTHASE"/>
    <property type="match status" value="1"/>
</dbReference>
<evidence type="ECO:0000259" key="5">
    <source>
        <dbReference type="Pfam" id="PF00535"/>
    </source>
</evidence>
<evidence type="ECO:0000313" key="7">
    <source>
        <dbReference type="Proteomes" id="UP001589691"/>
    </source>
</evidence>
<dbReference type="RefSeq" id="WP_137641751.1">
    <property type="nucleotide sequence ID" value="NZ_BJEA01000003.1"/>
</dbReference>
<proteinExistence type="inferred from homology"/>
<dbReference type="Gene3D" id="3.90.550.10">
    <property type="entry name" value="Spore Coat Polysaccharide Biosynthesis Protein SpsA, Chain A"/>
    <property type="match status" value="1"/>
</dbReference>
<evidence type="ECO:0000256" key="4">
    <source>
        <dbReference type="SAM" id="Phobius"/>
    </source>
</evidence>
<dbReference type="InterPro" id="IPR001173">
    <property type="entry name" value="Glyco_trans_2-like"/>
</dbReference>
<dbReference type="Pfam" id="PF00535">
    <property type="entry name" value="Glycos_transf_2"/>
    <property type="match status" value="1"/>
</dbReference>